<reference evidence="1 2" key="1">
    <citation type="journal article" date="2024" name="Front. Microbiol.">
        <title>Transcriptomic insights into the dominance of two phototrophs throughout the water column of a tropical hypersaline-alkaline crater lake (Dziani Dzaha, Mayotte).</title>
        <authorList>
            <person name="Duperron S."/>
            <person name="Halary S."/>
            <person name="Bouly J.-P."/>
            <person name="Roussel T."/>
            <person name="Hugoni M."/>
            <person name="Bruto M."/>
            <person name="Oger P."/>
            <person name="Duval C."/>
            <person name="Woo A."/>
            <person name="Jezequiel D."/>
            <person name="Ader M."/>
            <person name="Leboulanger C."/>
            <person name="Agogue H."/>
            <person name="Grossi V."/>
            <person name="Trousselier M."/>
            <person name="Bernard C."/>
        </authorList>
    </citation>
    <scope>NUCLEOTIDE SEQUENCE [LARGE SCALE GENOMIC DNA]</scope>
    <source>
        <strain evidence="1 2">PMC 851.14</strain>
    </source>
</reference>
<gene>
    <name evidence="1" type="ORF">AAEJ74_22945</name>
</gene>
<dbReference type="RefSeq" id="WP_008053759.1">
    <property type="nucleotide sequence ID" value="NZ_JBBWYZ010000022.1"/>
</dbReference>
<evidence type="ECO:0000313" key="2">
    <source>
        <dbReference type="Proteomes" id="UP001387447"/>
    </source>
</evidence>
<dbReference type="InterPro" id="IPR024069">
    <property type="entry name" value="AF2212-like_dom_sf"/>
</dbReference>
<dbReference type="Proteomes" id="UP001387447">
    <property type="component" value="Unassembled WGS sequence"/>
</dbReference>
<dbReference type="InterPro" id="IPR008203">
    <property type="entry name" value="AF2212-like"/>
</dbReference>
<organism evidence="1 2">
    <name type="scientific">Limnospira fusiformis PMC 851.14</name>
    <dbReference type="NCBI Taxonomy" id="2219512"/>
    <lineage>
        <taxon>Bacteria</taxon>
        <taxon>Bacillati</taxon>
        <taxon>Cyanobacteriota</taxon>
        <taxon>Cyanophyceae</taxon>
        <taxon>Oscillatoriophycideae</taxon>
        <taxon>Oscillatoriales</taxon>
        <taxon>Sirenicapillariaceae</taxon>
        <taxon>Limnospira</taxon>
    </lineage>
</organism>
<dbReference type="SUPFAM" id="SSF141694">
    <property type="entry name" value="AF2212/PG0164-like"/>
    <property type="match status" value="1"/>
</dbReference>
<comment type="caution">
    <text evidence="1">The sequence shown here is derived from an EMBL/GenBank/DDBJ whole genome shotgun (WGS) entry which is preliminary data.</text>
</comment>
<accession>A0ABU9ERU0</accession>
<keyword evidence="2" id="KW-1185">Reference proteome</keyword>
<dbReference type="EMBL" id="JBBWYZ010000022">
    <property type="protein sequence ID" value="MEK9514436.1"/>
    <property type="molecule type" value="Genomic_DNA"/>
</dbReference>
<sequence length="77" mass="8677">MTFTLQAIYEQGMLRLMQPVDLPEGTSVQVIITANDSTQENKNTTDILAQIAALPLEGDRDNFSGFDHDRILYPHQK</sequence>
<evidence type="ECO:0000313" key="1">
    <source>
        <dbReference type="EMBL" id="MEK9514436.1"/>
    </source>
</evidence>
<dbReference type="Gene3D" id="4.10.1150.10">
    <property type="entry name" value="AF2212/PG0164-like"/>
    <property type="match status" value="1"/>
</dbReference>
<proteinExistence type="predicted"/>
<name>A0ABU9ERU0_LIMFS</name>
<protein>
    <submittedName>
        <fullName evidence="1">Antitoxin family protein</fullName>
    </submittedName>
</protein>
<dbReference type="Pfam" id="PF01954">
    <property type="entry name" value="AF2212-like"/>
    <property type="match status" value="1"/>
</dbReference>